<evidence type="ECO:0000259" key="9">
    <source>
        <dbReference type="PROSITE" id="PS51379"/>
    </source>
</evidence>
<dbReference type="AlphaFoldDB" id="A0A0F9G653"/>
<reference evidence="10" key="1">
    <citation type="journal article" date="2015" name="Nature">
        <title>Complex archaea that bridge the gap between prokaryotes and eukaryotes.</title>
        <authorList>
            <person name="Spang A."/>
            <person name="Saw J.H."/>
            <person name="Jorgensen S.L."/>
            <person name="Zaremba-Niedzwiedzka K."/>
            <person name="Martijn J."/>
            <person name="Lind A.E."/>
            <person name="van Eijk R."/>
            <person name="Schleper C."/>
            <person name="Guy L."/>
            <person name="Ettema T.J."/>
        </authorList>
    </citation>
    <scope>NUCLEOTIDE SEQUENCE</scope>
</reference>
<dbReference type="GO" id="GO:0016491">
    <property type="term" value="F:oxidoreductase activity"/>
    <property type="evidence" value="ECO:0007669"/>
    <property type="project" value="UniProtKB-KW"/>
</dbReference>
<evidence type="ECO:0000256" key="4">
    <source>
        <dbReference type="ARBA" id="ARBA00022723"/>
    </source>
</evidence>
<dbReference type="SUPFAM" id="SSF51905">
    <property type="entry name" value="FAD/NAD(P)-binding domain"/>
    <property type="match status" value="1"/>
</dbReference>
<keyword evidence="8" id="KW-0411">Iron-sulfur</keyword>
<feature type="domain" description="4Fe-4S ferredoxin-type" evidence="9">
    <location>
        <begin position="406"/>
        <end position="435"/>
    </location>
</feature>
<accession>A0A0F9G653</accession>
<sequence>MPQQSHARFPNGPVTVASPILHHGPLPASADLVVIGGGIAGVTAALDLANHGCTVHLVEREKQLGGNFRDVHFTMDGHPAQQYLAALIEQVENHSNIQLHVDSAISELAGFVGNFASTISANGDGQAVEVEHGAVIVATGAQEIETDEYLRGQDPRVLTLRELETALAGDDPDMTEKIDSARSVVFVQCVGSRCTERPYCSRICCNKSIKNALKLKGRNPDVNVYVLYRDVRAYGVHELAYRQARESGVIFIRYEEDAKPQVAAENGALTVRVLDPILGREVVIEADLIALAVGIEAQSDNKVLSQMLKVPLNSEGFFLEAHVKLRPVDFATDGVFVCGLAHYPKDVSEAVAQARAAAGRAMTVLSKETIEAPGKVSLVRAERCAGCGACVAVCPFGALEIDQEKRVAVVNEALCKGCGACTATCRSGAIDLRGFRDEQLVAAMETVAV</sequence>
<dbReference type="PROSITE" id="PS00198">
    <property type="entry name" value="4FE4S_FER_1"/>
    <property type="match status" value="1"/>
</dbReference>
<dbReference type="InterPro" id="IPR017896">
    <property type="entry name" value="4Fe4S_Fe-S-bd"/>
</dbReference>
<dbReference type="GO" id="GO:0051539">
    <property type="term" value="F:4 iron, 4 sulfur cluster binding"/>
    <property type="evidence" value="ECO:0007669"/>
    <property type="project" value="UniProtKB-KW"/>
</dbReference>
<dbReference type="PRINTS" id="PR00368">
    <property type="entry name" value="FADPNR"/>
</dbReference>
<dbReference type="GO" id="GO:0046872">
    <property type="term" value="F:metal ion binding"/>
    <property type="evidence" value="ECO:0007669"/>
    <property type="project" value="UniProtKB-KW"/>
</dbReference>
<feature type="domain" description="4Fe-4S ferredoxin-type" evidence="9">
    <location>
        <begin position="374"/>
        <end position="404"/>
    </location>
</feature>
<gene>
    <name evidence="10" type="ORF">LCGC14_1949900</name>
</gene>
<dbReference type="PANTHER" id="PTHR43498">
    <property type="entry name" value="FERREDOXIN:COB-COM HETERODISULFIDE REDUCTASE SUBUNIT A"/>
    <property type="match status" value="1"/>
</dbReference>
<dbReference type="SUPFAM" id="SSF54862">
    <property type="entry name" value="4Fe-4S ferredoxins"/>
    <property type="match status" value="1"/>
</dbReference>
<dbReference type="InterPro" id="IPR036188">
    <property type="entry name" value="FAD/NAD-bd_sf"/>
</dbReference>
<keyword evidence="4" id="KW-0479">Metal-binding</keyword>
<dbReference type="Pfam" id="PF07992">
    <property type="entry name" value="Pyr_redox_2"/>
    <property type="match status" value="1"/>
</dbReference>
<name>A0A0F9G653_9ZZZZ</name>
<dbReference type="Gene3D" id="3.50.50.60">
    <property type="entry name" value="FAD/NAD(P)-binding domain"/>
    <property type="match status" value="1"/>
</dbReference>
<dbReference type="Gene3D" id="3.30.70.20">
    <property type="match status" value="1"/>
</dbReference>
<organism evidence="10">
    <name type="scientific">marine sediment metagenome</name>
    <dbReference type="NCBI Taxonomy" id="412755"/>
    <lineage>
        <taxon>unclassified sequences</taxon>
        <taxon>metagenomes</taxon>
        <taxon>ecological metagenomes</taxon>
    </lineage>
</organism>
<keyword evidence="6" id="KW-0560">Oxidoreductase</keyword>
<evidence type="ECO:0000313" key="10">
    <source>
        <dbReference type="EMBL" id="KKL85921.1"/>
    </source>
</evidence>
<evidence type="ECO:0000256" key="8">
    <source>
        <dbReference type="ARBA" id="ARBA00023014"/>
    </source>
</evidence>
<evidence type="ECO:0000256" key="3">
    <source>
        <dbReference type="ARBA" id="ARBA00022485"/>
    </source>
</evidence>
<keyword evidence="3" id="KW-0004">4Fe-4S</keyword>
<dbReference type="PROSITE" id="PS51379">
    <property type="entry name" value="4FE4S_FER_2"/>
    <property type="match status" value="2"/>
</dbReference>
<dbReference type="InterPro" id="IPR017900">
    <property type="entry name" value="4Fe4S_Fe_S_CS"/>
</dbReference>
<proteinExistence type="inferred from homology"/>
<dbReference type="PANTHER" id="PTHR43498:SF1">
    <property type="entry name" value="COB--COM HETERODISULFIDE REDUCTASE IRON-SULFUR SUBUNIT A"/>
    <property type="match status" value="1"/>
</dbReference>
<dbReference type="Pfam" id="PF13237">
    <property type="entry name" value="Fer4_10"/>
    <property type="match status" value="1"/>
</dbReference>
<dbReference type="InterPro" id="IPR023753">
    <property type="entry name" value="FAD/NAD-binding_dom"/>
</dbReference>
<comment type="similarity">
    <text evidence="2">Belongs to the HdrA family.</text>
</comment>
<evidence type="ECO:0000256" key="5">
    <source>
        <dbReference type="ARBA" id="ARBA00022827"/>
    </source>
</evidence>
<keyword evidence="5" id="KW-0274">FAD</keyword>
<keyword evidence="5" id="KW-0285">Flavoprotein</keyword>
<evidence type="ECO:0000256" key="7">
    <source>
        <dbReference type="ARBA" id="ARBA00023004"/>
    </source>
</evidence>
<comment type="caution">
    <text evidence="10">The sequence shown here is derived from an EMBL/GenBank/DDBJ whole genome shotgun (WGS) entry which is preliminary data.</text>
</comment>
<dbReference type="PRINTS" id="PR00411">
    <property type="entry name" value="PNDRDTASEI"/>
</dbReference>
<evidence type="ECO:0000256" key="2">
    <source>
        <dbReference type="ARBA" id="ARBA00006561"/>
    </source>
</evidence>
<evidence type="ECO:0000256" key="6">
    <source>
        <dbReference type="ARBA" id="ARBA00023002"/>
    </source>
</evidence>
<comment type="cofactor">
    <cofactor evidence="1">
        <name>FAD</name>
        <dbReference type="ChEBI" id="CHEBI:57692"/>
    </cofactor>
</comment>
<keyword evidence="7" id="KW-0408">Iron</keyword>
<dbReference type="EMBL" id="LAZR01021265">
    <property type="protein sequence ID" value="KKL85921.1"/>
    <property type="molecule type" value="Genomic_DNA"/>
</dbReference>
<evidence type="ECO:0000256" key="1">
    <source>
        <dbReference type="ARBA" id="ARBA00001974"/>
    </source>
</evidence>
<protein>
    <recommendedName>
        <fullName evidence="9">4Fe-4S ferredoxin-type domain-containing protein</fullName>
    </recommendedName>
</protein>
<dbReference type="InterPro" id="IPR039650">
    <property type="entry name" value="HdrA-like"/>
</dbReference>